<keyword evidence="13" id="KW-1185">Reference proteome</keyword>
<dbReference type="PRINTS" id="PR01077">
    <property type="entry name" value="CLAUDIN"/>
</dbReference>
<keyword evidence="8 11" id="KW-1133">Transmembrane helix</keyword>
<feature type="region of interest" description="Disordered" evidence="10">
    <location>
        <begin position="209"/>
        <end position="246"/>
    </location>
</feature>
<evidence type="ECO:0000256" key="4">
    <source>
        <dbReference type="ARBA" id="ARBA00022427"/>
    </source>
</evidence>
<gene>
    <name evidence="12" type="ORF">VZT92_021643</name>
</gene>
<accession>A0AAW1E998</accession>
<evidence type="ECO:0000256" key="5">
    <source>
        <dbReference type="ARBA" id="ARBA00022475"/>
    </source>
</evidence>
<keyword evidence="4" id="KW-0796">Tight junction</keyword>
<organism evidence="12 13">
    <name type="scientific">Zoarces viviparus</name>
    <name type="common">Viviparous eelpout</name>
    <name type="synonym">Blennius viviparus</name>
    <dbReference type="NCBI Taxonomy" id="48416"/>
    <lineage>
        <taxon>Eukaryota</taxon>
        <taxon>Metazoa</taxon>
        <taxon>Chordata</taxon>
        <taxon>Craniata</taxon>
        <taxon>Vertebrata</taxon>
        <taxon>Euteleostomi</taxon>
        <taxon>Actinopterygii</taxon>
        <taxon>Neopterygii</taxon>
        <taxon>Teleostei</taxon>
        <taxon>Neoteleostei</taxon>
        <taxon>Acanthomorphata</taxon>
        <taxon>Eupercaria</taxon>
        <taxon>Perciformes</taxon>
        <taxon>Cottioidei</taxon>
        <taxon>Zoarcales</taxon>
        <taxon>Zoarcidae</taxon>
        <taxon>Zoarcinae</taxon>
        <taxon>Zoarces</taxon>
    </lineage>
</organism>
<keyword evidence="9 11" id="KW-0472">Membrane</keyword>
<comment type="subcellular location">
    <subcellularLocation>
        <location evidence="1">Cell junction</location>
        <location evidence="1">Tight junction</location>
    </subcellularLocation>
    <subcellularLocation>
        <location evidence="2">Cell membrane</location>
        <topology evidence="2">Multi-pass membrane protein</topology>
    </subcellularLocation>
</comment>
<dbReference type="GO" id="GO:0005886">
    <property type="term" value="C:plasma membrane"/>
    <property type="evidence" value="ECO:0007669"/>
    <property type="project" value="UniProtKB-SubCell"/>
</dbReference>
<dbReference type="InterPro" id="IPR006187">
    <property type="entry name" value="Claudin"/>
</dbReference>
<feature type="transmembrane region" description="Helical" evidence="11">
    <location>
        <begin position="12"/>
        <end position="31"/>
    </location>
</feature>
<dbReference type="PANTHER" id="PTHR12002">
    <property type="entry name" value="CLAUDIN"/>
    <property type="match status" value="1"/>
</dbReference>
<dbReference type="Gene3D" id="1.20.140.150">
    <property type="match status" value="1"/>
</dbReference>
<reference evidence="12 13" key="1">
    <citation type="journal article" date="2024" name="Genome Biol. Evol.">
        <title>Chromosome-level genome assembly of the viviparous eelpout Zoarces viviparus.</title>
        <authorList>
            <person name="Fuhrmann N."/>
            <person name="Brasseur M.V."/>
            <person name="Bakowski C.E."/>
            <person name="Podsiadlowski L."/>
            <person name="Prost S."/>
            <person name="Krehenwinkel H."/>
            <person name="Mayer C."/>
        </authorList>
    </citation>
    <scope>NUCLEOTIDE SEQUENCE [LARGE SCALE GENOMIC DNA]</scope>
    <source>
        <strain evidence="12">NO-MEL_2022_Ind0_liver</strain>
    </source>
</reference>
<dbReference type="AlphaFoldDB" id="A0AAW1E998"/>
<evidence type="ECO:0000256" key="1">
    <source>
        <dbReference type="ARBA" id="ARBA00004435"/>
    </source>
</evidence>
<evidence type="ECO:0000256" key="10">
    <source>
        <dbReference type="SAM" id="MobiDB-lite"/>
    </source>
</evidence>
<evidence type="ECO:0000313" key="13">
    <source>
        <dbReference type="Proteomes" id="UP001488805"/>
    </source>
</evidence>
<comment type="caution">
    <text evidence="12">The sequence shown here is derived from an EMBL/GenBank/DDBJ whole genome shotgun (WGS) entry which is preliminary data.</text>
</comment>
<evidence type="ECO:0000256" key="3">
    <source>
        <dbReference type="ARBA" id="ARBA00008295"/>
    </source>
</evidence>
<evidence type="ECO:0000256" key="9">
    <source>
        <dbReference type="ARBA" id="ARBA00023136"/>
    </source>
</evidence>
<evidence type="ECO:0000256" key="11">
    <source>
        <dbReference type="SAM" id="Phobius"/>
    </source>
</evidence>
<evidence type="ECO:0000313" key="12">
    <source>
        <dbReference type="EMBL" id="KAK9518875.1"/>
    </source>
</evidence>
<evidence type="ECO:0008006" key="14">
    <source>
        <dbReference type="Google" id="ProtNLM"/>
    </source>
</evidence>
<dbReference type="Pfam" id="PF13903">
    <property type="entry name" value="Claudin_2"/>
    <property type="match status" value="1"/>
</dbReference>
<feature type="transmembrane region" description="Helical" evidence="11">
    <location>
        <begin position="89"/>
        <end position="112"/>
    </location>
</feature>
<evidence type="ECO:0000256" key="7">
    <source>
        <dbReference type="ARBA" id="ARBA00022949"/>
    </source>
</evidence>
<dbReference type="InterPro" id="IPR004031">
    <property type="entry name" value="PMP22/EMP/MP20/Claudin"/>
</dbReference>
<comment type="similarity">
    <text evidence="3">Belongs to the claudin family.</text>
</comment>
<feature type="transmembrane region" description="Helical" evidence="11">
    <location>
        <begin position="174"/>
        <end position="196"/>
    </location>
</feature>
<dbReference type="GO" id="GO:0005198">
    <property type="term" value="F:structural molecule activity"/>
    <property type="evidence" value="ECO:0007669"/>
    <property type="project" value="InterPro"/>
</dbReference>
<dbReference type="EMBL" id="JBCEZU010000434">
    <property type="protein sequence ID" value="KAK9518875.1"/>
    <property type="molecule type" value="Genomic_DNA"/>
</dbReference>
<evidence type="ECO:0000256" key="6">
    <source>
        <dbReference type="ARBA" id="ARBA00022692"/>
    </source>
</evidence>
<dbReference type="GO" id="GO:0005923">
    <property type="term" value="C:bicellular tight junction"/>
    <property type="evidence" value="ECO:0007669"/>
    <property type="project" value="UniProtKB-SubCell"/>
</dbReference>
<proteinExistence type="inferred from homology"/>
<protein>
    <recommendedName>
        <fullName evidence="14">Claudin-34</fullName>
    </recommendedName>
</protein>
<name>A0AAW1E998_ZOAVI</name>
<evidence type="ECO:0000256" key="8">
    <source>
        <dbReference type="ARBA" id="ARBA00022989"/>
    </source>
</evidence>
<evidence type="ECO:0000256" key="2">
    <source>
        <dbReference type="ARBA" id="ARBA00004651"/>
    </source>
</evidence>
<sequence>MMYLAHTAHWQFLGLMAGVLAWILIMAATGLNEWRLWFVDDVSVVTSGVAWVGIWRACFYSHALSGIENCRGIGISDTFAPAEIHVAQVLMVLALVCGLVGNISGAVAMRMVYFSVEDRRNMRLVFVLAGLMYLLTGTLCSLPLAWNMSSVLNNSSIHFPPEFHLPAAPARQRVGSAIAVGVFASILMLVSGLLFLSYRYAWTAPSAEAPNNARNPLRGPRTQTALEHNGDDQGRDNPASDIEEVS</sequence>
<keyword evidence="7" id="KW-0965">Cell junction</keyword>
<keyword evidence="5" id="KW-1003">Cell membrane</keyword>
<keyword evidence="6 11" id="KW-0812">Transmembrane</keyword>
<dbReference type="Proteomes" id="UP001488805">
    <property type="component" value="Unassembled WGS sequence"/>
</dbReference>
<feature type="transmembrane region" description="Helical" evidence="11">
    <location>
        <begin position="124"/>
        <end position="146"/>
    </location>
</feature>